<feature type="domain" description="Radical SAM core" evidence="10">
    <location>
        <begin position="443"/>
        <end position="659"/>
    </location>
</feature>
<protein>
    <recommendedName>
        <fullName evidence="10">Radical SAM core domain-containing protein</fullName>
    </recommendedName>
</protein>
<keyword evidence="3 9" id="KW-0812">Transmembrane</keyword>
<dbReference type="EMBL" id="PEZY01000004">
    <property type="protein sequence ID" value="PIS06417.1"/>
    <property type="molecule type" value="Genomic_DNA"/>
</dbReference>
<evidence type="ECO:0000256" key="6">
    <source>
        <dbReference type="ARBA" id="ARBA00023004"/>
    </source>
</evidence>
<dbReference type="InterPro" id="IPR050377">
    <property type="entry name" value="Radical_SAM_PqqE_MftC-like"/>
</dbReference>
<feature type="transmembrane region" description="Helical" evidence="9">
    <location>
        <begin position="74"/>
        <end position="97"/>
    </location>
</feature>
<feature type="transmembrane region" description="Helical" evidence="9">
    <location>
        <begin position="240"/>
        <end position="257"/>
    </location>
</feature>
<dbReference type="GO" id="GO:0051536">
    <property type="term" value="F:iron-sulfur cluster binding"/>
    <property type="evidence" value="ECO:0007669"/>
    <property type="project" value="UniProtKB-KW"/>
</dbReference>
<dbReference type="InterPro" id="IPR007197">
    <property type="entry name" value="rSAM"/>
</dbReference>
<keyword evidence="6" id="KW-0408">Iron</keyword>
<dbReference type="PANTHER" id="PTHR11228">
    <property type="entry name" value="RADICAL SAM DOMAIN PROTEIN"/>
    <property type="match status" value="1"/>
</dbReference>
<evidence type="ECO:0000256" key="5">
    <source>
        <dbReference type="ARBA" id="ARBA00022989"/>
    </source>
</evidence>
<dbReference type="InterPro" id="IPR023885">
    <property type="entry name" value="4Fe4S-binding_SPASM_dom"/>
</dbReference>
<dbReference type="SUPFAM" id="SSF102114">
    <property type="entry name" value="Radical SAM enzymes"/>
    <property type="match status" value="1"/>
</dbReference>
<dbReference type="AlphaFoldDB" id="A0A2H0W564"/>
<keyword evidence="7" id="KW-0411">Iron-sulfur</keyword>
<evidence type="ECO:0000256" key="3">
    <source>
        <dbReference type="ARBA" id="ARBA00022692"/>
    </source>
</evidence>
<dbReference type="Gene3D" id="3.20.20.70">
    <property type="entry name" value="Aldolase class I"/>
    <property type="match status" value="1"/>
</dbReference>
<comment type="caution">
    <text evidence="11">The sequence shown here is derived from an EMBL/GenBank/DDBJ whole genome shotgun (WGS) entry which is preliminary data.</text>
</comment>
<evidence type="ECO:0000256" key="7">
    <source>
        <dbReference type="ARBA" id="ARBA00023014"/>
    </source>
</evidence>
<dbReference type="SFLD" id="SFLDS00029">
    <property type="entry name" value="Radical_SAM"/>
    <property type="match status" value="1"/>
</dbReference>
<organism evidence="11 12">
    <name type="scientific">Candidatus Buchananbacteria bacterium CG10_big_fil_rev_8_21_14_0_10_33_19</name>
    <dbReference type="NCBI Taxonomy" id="1974525"/>
    <lineage>
        <taxon>Bacteria</taxon>
        <taxon>Candidatus Buchananiibacteriota</taxon>
    </lineage>
</organism>
<keyword evidence="2" id="KW-0949">S-adenosyl-L-methionine</keyword>
<sequence length="764" mass="88086">MNRLNKIIEFLIYLFIFLLPISTVWILKEQFIFGFKWQEGSFLIYSIEIIFWLIIINYMYYILKQKKELIFDRFKLLVFIVIGLVMFYSILSVAWSTNNYLSIYWWLKLIEGIVLMFIVLNSQIKIKFILRSLLLAGLLQSILGLWQFLSQQVVASKWLGVASHLPLDINSSVVGALDQRWLRAYGTLPHPNIFGGFLVICFLAGVYLYINESTNKRKLLVSISLVFITVGLFFSFSRSAWLAAVIAYFTCLMILIYKKRFLDLIKISTYLLLILVPLLVIYKPLILTRLSNTERLEEKSIEQRVDSLFEAKDVFLTQPILGVGLGNYTNYLVTFRPGSPGWHYQPAHNIYLMILAELGIIGFGLFILLILLAGYKASNMFTVSALLALLIVGFFDHYLWTSYFGVMLFWLIIGLSLKDFSKVGFLEKIISKVLLEVSYFSGRDLYKPDYISLVTTFRCNFKCKTCDIWKKTNFDGEMNIDEWLGVAKQLKSYLPAKSFVEISGGEALIKKDLVFSLIGDLKKYFQTVVLNTNGSLINEKTIQELENQKLDRLKVSLYSLEADSHNFVRGTEIAFKNAMRTVDLVVKSSIKLEVGVLITSYNVKQIPALVDYLYDLGNVDVIIQPLDEIIESNQSKNMINNEMVVNLWPGIEKSKELFDWLKNNSNKLKNSLANIIAIEDYYLDPKRVLRYRCFAGQRNMVIYPTGDIALCFKRRFIGNLRKEKLKKIMKVNALLERKGIRGCGKYCRIVGCNFSRGVLEVIKR</sequence>
<feature type="transmembrane region" description="Helical" evidence="9">
    <location>
        <begin position="350"/>
        <end position="372"/>
    </location>
</feature>
<accession>A0A2H0W564</accession>
<evidence type="ECO:0000256" key="2">
    <source>
        <dbReference type="ARBA" id="ARBA00022691"/>
    </source>
</evidence>
<dbReference type="GO" id="GO:0003824">
    <property type="term" value="F:catalytic activity"/>
    <property type="evidence" value="ECO:0007669"/>
    <property type="project" value="InterPro"/>
</dbReference>
<dbReference type="PROSITE" id="PS51918">
    <property type="entry name" value="RADICAL_SAM"/>
    <property type="match status" value="1"/>
</dbReference>
<feature type="transmembrane region" description="Helical" evidence="9">
    <location>
        <begin position="103"/>
        <end position="121"/>
    </location>
</feature>
<dbReference type="Pfam" id="PF13186">
    <property type="entry name" value="SPASM"/>
    <property type="match status" value="1"/>
</dbReference>
<dbReference type="Proteomes" id="UP000229056">
    <property type="component" value="Unassembled WGS sequence"/>
</dbReference>
<feature type="transmembrane region" description="Helical" evidence="9">
    <location>
        <begin position="269"/>
        <end position="287"/>
    </location>
</feature>
<evidence type="ECO:0000313" key="12">
    <source>
        <dbReference type="Proteomes" id="UP000229056"/>
    </source>
</evidence>
<dbReference type="Pfam" id="PF04932">
    <property type="entry name" value="Wzy_C"/>
    <property type="match status" value="1"/>
</dbReference>
<dbReference type="PANTHER" id="PTHR11228:SF7">
    <property type="entry name" value="PQQA PEPTIDE CYCLASE"/>
    <property type="match status" value="1"/>
</dbReference>
<dbReference type="InterPro" id="IPR007016">
    <property type="entry name" value="O-antigen_ligase-rel_domated"/>
</dbReference>
<reference evidence="12" key="1">
    <citation type="submission" date="2017-09" db="EMBL/GenBank/DDBJ databases">
        <title>Depth-based differentiation of microbial function through sediment-hosted aquifers and enrichment of novel symbionts in the deep terrestrial subsurface.</title>
        <authorList>
            <person name="Probst A.J."/>
            <person name="Ladd B."/>
            <person name="Jarett J.K."/>
            <person name="Geller-Mcgrath D.E."/>
            <person name="Sieber C.M.K."/>
            <person name="Emerson J.B."/>
            <person name="Anantharaman K."/>
            <person name="Thomas B.C."/>
            <person name="Malmstrom R."/>
            <person name="Stieglmeier M."/>
            <person name="Klingl A."/>
            <person name="Woyke T."/>
            <person name="Ryan C.M."/>
            <person name="Banfield J.F."/>
        </authorList>
    </citation>
    <scope>NUCLEOTIDE SEQUENCE [LARGE SCALE GENOMIC DNA]</scope>
</reference>
<dbReference type="InterPro" id="IPR013785">
    <property type="entry name" value="Aldolase_TIM"/>
</dbReference>
<evidence type="ECO:0000256" key="4">
    <source>
        <dbReference type="ARBA" id="ARBA00022723"/>
    </source>
</evidence>
<evidence type="ECO:0000313" key="11">
    <source>
        <dbReference type="EMBL" id="PIS06417.1"/>
    </source>
</evidence>
<evidence type="ECO:0000256" key="8">
    <source>
        <dbReference type="ARBA" id="ARBA00023136"/>
    </source>
</evidence>
<comment type="subcellular location">
    <subcellularLocation>
        <location evidence="1">Membrane</location>
        <topology evidence="1">Multi-pass membrane protein</topology>
    </subcellularLocation>
</comment>
<evidence type="ECO:0000256" key="1">
    <source>
        <dbReference type="ARBA" id="ARBA00004141"/>
    </source>
</evidence>
<name>A0A2H0W564_9BACT</name>
<dbReference type="InterPro" id="IPR058240">
    <property type="entry name" value="rSAM_sf"/>
</dbReference>
<keyword evidence="5 9" id="KW-1133">Transmembrane helix</keyword>
<feature type="transmembrane region" description="Helical" evidence="9">
    <location>
        <begin position="217"/>
        <end position="234"/>
    </location>
</feature>
<evidence type="ECO:0000256" key="9">
    <source>
        <dbReference type="SAM" id="Phobius"/>
    </source>
</evidence>
<feature type="transmembrane region" description="Helical" evidence="9">
    <location>
        <begin position="128"/>
        <end position="149"/>
    </location>
</feature>
<dbReference type="CDD" id="cd21109">
    <property type="entry name" value="SPASM"/>
    <property type="match status" value="1"/>
</dbReference>
<evidence type="ECO:0000259" key="10">
    <source>
        <dbReference type="PROSITE" id="PS51918"/>
    </source>
</evidence>
<feature type="transmembrane region" description="Helical" evidence="9">
    <location>
        <begin position="7"/>
        <end position="27"/>
    </location>
</feature>
<dbReference type="GO" id="GO:0016020">
    <property type="term" value="C:membrane"/>
    <property type="evidence" value="ECO:0007669"/>
    <property type="project" value="UniProtKB-SubCell"/>
</dbReference>
<dbReference type="GO" id="GO:0046872">
    <property type="term" value="F:metal ion binding"/>
    <property type="evidence" value="ECO:0007669"/>
    <property type="project" value="UniProtKB-KW"/>
</dbReference>
<dbReference type="CDD" id="cd01335">
    <property type="entry name" value="Radical_SAM"/>
    <property type="match status" value="1"/>
</dbReference>
<keyword evidence="4" id="KW-0479">Metal-binding</keyword>
<gene>
    <name evidence="11" type="ORF">COT80_00540</name>
</gene>
<proteinExistence type="predicted"/>
<feature type="transmembrane region" description="Helical" evidence="9">
    <location>
        <begin position="42"/>
        <end position="62"/>
    </location>
</feature>
<dbReference type="Pfam" id="PF04055">
    <property type="entry name" value="Radical_SAM"/>
    <property type="match status" value="1"/>
</dbReference>
<dbReference type="SFLD" id="SFLDG01067">
    <property type="entry name" value="SPASM/twitch_domain_containing"/>
    <property type="match status" value="1"/>
</dbReference>
<keyword evidence="8 9" id="KW-0472">Membrane</keyword>
<feature type="transmembrane region" description="Helical" evidence="9">
    <location>
        <begin position="193"/>
        <end position="210"/>
    </location>
</feature>